<dbReference type="GO" id="GO:0006508">
    <property type="term" value="P:proteolysis"/>
    <property type="evidence" value="ECO:0007669"/>
    <property type="project" value="UniProtKB-KW"/>
</dbReference>
<evidence type="ECO:0000256" key="14">
    <source>
        <dbReference type="PIRSR" id="PIRSR618044-2"/>
    </source>
</evidence>
<keyword evidence="7 16" id="KW-0732">Signal</keyword>
<dbReference type="Pfam" id="PF07943">
    <property type="entry name" value="PBP5_C"/>
    <property type="match status" value="1"/>
</dbReference>
<sequence length="385" mass="42281">MNITTVLQRMSLLALFVASPILSAAPVIPSAPQLAAKSYVLMDADSGKVLIENNGDERLPPASLTKLMTAYIATLEIQKGQISDNDMVTISEKAWRTGGSRMFVQVNTQVSVDDLLHGVIIQSGNDASVALAEHIAGSEEAFADLMNATAQRLGMSNSHFMNATGLPDPEHYSSASDMARLARAIIYEDPAHYAIYAQKEFLWNNIKQPNRNLLLWRDKTVDGLKTGHTEEAGFCLVASAVRDGMRLITAVFGTNSEQARAAETQKLLTYGFRFFETRTLHRKGVELAQAQVWKGKSDRLKAGLADDLTLTLPRGQAGKLDAGISLRPRLIAPIQQGDVIGRVEVRLGDEVLESTDLIALESIEEGGLFRRFWDSIRLFFFGLFN</sequence>
<feature type="binding site" evidence="14">
    <location>
        <position position="225"/>
    </location>
    <ligand>
        <name>substrate</name>
    </ligand>
</feature>
<evidence type="ECO:0000256" key="11">
    <source>
        <dbReference type="ARBA" id="ARBA00023316"/>
    </source>
</evidence>
<evidence type="ECO:0000256" key="12">
    <source>
        <dbReference type="ARBA" id="ARBA00034000"/>
    </source>
</evidence>
<evidence type="ECO:0000256" key="1">
    <source>
        <dbReference type="ARBA" id="ARBA00003217"/>
    </source>
</evidence>
<feature type="active site" description="Acyl-ester intermediate" evidence="13">
    <location>
        <position position="63"/>
    </location>
</feature>
<evidence type="ECO:0000256" key="3">
    <source>
        <dbReference type="ARBA" id="ARBA00007164"/>
    </source>
</evidence>
<dbReference type="RefSeq" id="WP_131185883.1">
    <property type="nucleotide sequence ID" value="NZ_QJUO01000038.1"/>
</dbReference>
<evidence type="ECO:0000256" key="8">
    <source>
        <dbReference type="ARBA" id="ARBA00022801"/>
    </source>
</evidence>
<feature type="active site" evidence="13">
    <location>
        <position position="123"/>
    </location>
</feature>
<protein>
    <recommendedName>
        <fullName evidence="4">serine-type D-Ala-D-Ala carboxypeptidase</fullName>
        <ecNumber evidence="4">3.4.16.4</ecNumber>
    </recommendedName>
</protein>
<evidence type="ECO:0000313" key="19">
    <source>
        <dbReference type="Proteomes" id="UP000292639"/>
    </source>
</evidence>
<dbReference type="InterPro" id="IPR037167">
    <property type="entry name" value="Peptidase_S11_C_sf"/>
</dbReference>
<dbReference type="GO" id="GO:0009002">
    <property type="term" value="F:serine-type D-Ala-D-Ala carboxypeptidase activity"/>
    <property type="evidence" value="ECO:0007669"/>
    <property type="project" value="UniProtKB-EC"/>
</dbReference>
<evidence type="ECO:0000313" key="18">
    <source>
        <dbReference type="EMBL" id="TBU91992.1"/>
    </source>
</evidence>
<dbReference type="InterPro" id="IPR018044">
    <property type="entry name" value="Peptidase_S11"/>
</dbReference>
<dbReference type="Gene3D" id="3.40.710.10">
    <property type="entry name" value="DD-peptidase/beta-lactamase superfamily"/>
    <property type="match status" value="1"/>
</dbReference>
<keyword evidence="11" id="KW-0961">Cell wall biogenesis/degradation</keyword>
<accession>A0A4V2KC58</accession>
<dbReference type="Pfam" id="PF00768">
    <property type="entry name" value="Peptidase_S11"/>
    <property type="match status" value="1"/>
</dbReference>
<gene>
    <name evidence="18" type="ORF">DNJ96_15505</name>
</gene>
<dbReference type="SMART" id="SM00936">
    <property type="entry name" value="PBP5_C"/>
    <property type="match status" value="1"/>
</dbReference>
<dbReference type="PANTHER" id="PTHR21581:SF6">
    <property type="entry name" value="TRAFFICKING PROTEIN PARTICLE COMPLEX SUBUNIT 12"/>
    <property type="match status" value="1"/>
</dbReference>
<dbReference type="InterPro" id="IPR012907">
    <property type="entry name" value="Peptidase_S11_C"/>
</dbReference>
<dbReference type="EMBL" id="QJUP01000025">
    <property type="protein sequence ID" value="TBU91992.1"/>
    <property type="molecule type" value="Genomic_DNA"/>
</dbReference>
<feature type="signal peptide" evidence="16">
    <location>
        <begin position="1"/>
        <end position="24"/>
    </location>
</feature>
<proteinExistence type="inferred from homology"/>
<keyword evidence="5 18" id="KW-0121">Carboxypeptidase</keyword>
<keyword evidence="6" id="KW-0645">Protease</keyword>
<evidence type="ECO:0000256" key="10">
    <source>
        <dbReference type="ARBA" id="ARBA00022984"/>
    </source>
</evidence>
<evidence type="ECO:0000256" key="16">
    <source>
        <dbReference type="SAM" id="SignalP"/>
    </source>
</evidence>
<feature type="domain" description="Peptidase S11 D-Ala-D-Ala carboxypeptidase A C-terminal" evidence="17">
    <location>
        <begin position="275"/>
        <end position="365"/>
    </location>
</feature>
<keyword evidence="10" id="KW-0573">Peptidoglycan synthesis</keyword>
<dbReference type="GO" id="GO:0009252">
    <property type="term" value="P:peptidoglycan biosynthetic process"/>
    <property type="evidence" value="ECO:0007669"/>
    <property type="project" value="UniProtKB-UniPathway"/>
</dbReference>
<dbReference type="GO" id="GO:0008360">
    <property type="term" value="P:regulation of cell shape"/>
    <property type="evidence" value="ECO:0007669"/>
    <property type="project" value="UniProtKB-KW"/>
</dbReference>
<feature type="active site" description="Proton acceptor" evidence="13">
    <location>
        <position position="66"/>
    </location>
</feature>
<dbReference type="EC" id="3.4.16.4" evidence="4"/>
<keyword evidence="8 18" id="KW-0378">Hydrolase</keyword>
<dbReference type="PANTHER" id="PTHR21581">
    <property type="entry name" value="D-ALANYL-D-ALANINE CARBOXYPEPTIDASE"/>
    <property type="match status" value="1"/>
</dbReference>
<dbReference type="Gene3D" id="2.60.410.10">
    <property type="entry name" value="D-Ala-D-Ala carboxypeptidase, C-terminal domain"/>
    <property type="match status" value="1"/>
</dbReference>
<evidence type="ECO:0000256" key="15">
    <source>
        <dbReference type="RuleBase" id="RU004016"/>
    </source>
</evidence>
<feature type="chain" id="PRO_5020508400" description="serine-type D-Ala-D-Ala carboxypeptidase" evidence="16">
    <location>
        <begin position="25"/>
        <end position="385"/>
    </location>
</feature>
<organism evidence="18 19">
    <name type="scientific">Stutzerimonas kirkiae</name>
    <dbReference type="NCBI Taxonomy" id="2211392"/>
    <lineage>
        <taxon>Bacteria</taxon>
        <taxon>Pseudomonadati</taxon>
        <taxon>Pseudomonadota</taxon>
        <taxon>Gammaproteobacteria</taxon>
        <taxon>Pseudomonadales</taxon>
        <taxon>Pseudomonadaceae</taxon>
        <taxon>Stutzerimonas</taxon>
    </lineage>
</organism>
<dbReference type="InterPro" id="IPR001967">
    <property type="entry name" value="Peptidase_S11_N"/>
</dbReference>
<comment type="caution">
    <text evidence="18">The sequence shown here is derived from an EMBL/GenBank/DDBJ whole genome shotgun (WGS) entry which is preliminary data.</text>
</comment>
<evidence type="ECO:0000256" key="2">
    <source>
        <dbReference type="ARBA" id="ARBA00004752"/>
    </source>
</evidence>
<dbReference type="PRINTS" id="PR00725">
    <property type="entry name" value="DADACBPTASE1"/>
</dbReference>
<reference evidence="18 19" key="1">
    <citation type="submission" date="2018-06" db="EMBL/GenBank/DDBJ databases">
        <title>Three novel Pseudomonas species isolated from symptomatic oak.</title>
        <authorList>
            <person name="Bueno-Gonzalez V."/>
            <person name="Brady C."/>
        </authorList>
    </citation>
    <scope>NUCLEOTIDE SEQUENCE [LARGE SCALE GENOMIC DNA]</scope>
    <source>
        <strain evidence="18 19">P17C</strain>
    </source>
</reference>
<keyword evidence="9" id="KW-0133">Cell shape</keyword>
<evidence type="ECO:0000256" key="7">
    <source>
        <dbReference type="ARBA" id="ARBA00022729"/>
    </source>
</evidence>
<dbReference type="UniPathway" id="UPA00219"/>
<dbReference type="InterPro" id="IPR015956">
    <property type="entry name" value="Peniciliin-bd_prot_C_sf"/>
</dbReference>
<comment type="catalytic activity">
    <reaction evidence="12">
        <text>Preferential cleavage: (Ac)2-L-Lys-D-Ala-|-D-Ala. Also transpeptidation of peptidyl-alanyl moieties that are N-acyl substituents of D-alanine.</text>
        <dbReference type="EC" id="3.4.16.4"/>
    </reaction>
</comment>
<keyword evidence="19" id="KW-1185">Reference proteome</keyword>
<dbReference type="GO" id="GO:0071555">
    <property type="term" value="P:cell wall organization"/>
    <property type="evidence" value="ECO:0007669"/>
    <property type="project" value="UniProtKB-KW"/>
</dbReference>
<evidence type="ECO:0000256" key="5">
    <source>
        <dbReference type="ARBA" id="ARBA00022645"/>
    </source>
</evidence>
<dbReference type="SUPFAM" id="SSF69189">
    <property type="entry name" value="Penicillin-binding protein associated domain"/>
    <property type="match status" value="1"/>
</dbReference>
<dbReference type="InterPro" id="IPR012338">
    <property type="entry name" value="Beta-lactam/transpept-like"/>
</dbReference>
<comment type="similarity">
    <text evidence="3 15">Belongs to the peptidase S11 family.</text>
</comment>
<evidence type="ECO:0000256" key="13">
    <source>
        <dbReference type="PIRSR" id="PIRSR618044-1"/>
    </source>
</evidence>
<name>A0A4V2KC58_9GAMM</name>
<evidence type="ECO:0000256" key="9">
    <source>
        <dbReference type="ARBA" id="ARBA00022960"/>
    </source>
</evidence>
<evidence type="ECO:0000259" key="17">
    <source>
        <dbReference type="SMART" id="SM00936"/>
    </source>
</evidence>
<dbReference type="SUPFAM" id="SSF56601">
    <property type="entry name" value="beta-lactamase/transpeptidase-like"/>
    <property type="match status" value="1"/>
</dbReference>
<evidence type="ECO:0000256" key="4">
    <source>
        <dbReference type="ARBA" id="ARBA00012448"/>
    </source>
</evidence>
<comment type="function">
    <text evidence="1">Removes C-terminal D-alanyl residues from sugar-peptide cell wall precursors.</text>
</comment>
<dbReference type="AlphaFoldDB" id="A0A4V2KC58"/>
<evidence type="ECO:0000256" key="6">
    <source>
        <dbReference type="ARBA" id="ARBA00022670"/>
    </source>
</evidence>
<dbReference type="Proteomes" id="UP000292639">
    <property type="component" value="Unassembled WGS sequence"/>
</dbReference>
<comment type="pathway">
    <text evidence="2">Cell wall biogenesis; peptidoglycan biosynthesis.</text>
</comment>